<dbReference type="GO" id="GO:0006526">
    <property type="term" value="P:L-arginine biosynthetic process"/>
    <property type="evidence" value="ECO:0007669"/>
    <property type="project" value="TreeGrafter"/>
</dbReference>
<dbReference type="GO" id="GO:0008777">
    <property type="term" value="F:acetylornithine deacetylase activity"/>
    <property type="evidence" value="ECO:0007669"/>
    <property type="project" value="TreeGrafter"/>
</dbReference>
<evidence type="ECO:0000256" key="1">
    <source>
        <dbReference type="ARBA" id="ARBA00001947"/>
    </source>
</evidence>
<dbReference type="GO" id="GO:0008270">
    <property type="term" value="F:zinc ion binding"/>
    <property type="evidence" value="ECO:0007669"/>
    <property type="project" value="InterPro"/>
</dbReference>
<keyword evidence="9" id="KW-1185">Reference proteome</keyword>
<dbReference type="Pfam" id="PF01546">
    <property type="entry name" value="Peptidase_M20"/>
    <property type="match status" value="1"/>
</dbReference>
<evidence type="ECO:0000256" key="2">
    <source>
        <dbReference type="ARBA" id="ARBA00006247"/>
    </source>
</evidence>
<reference evidence="8 9" key="1">
    <citation type="submission" date="2019-10" db="EMBL/GenBank/DDBJ databases">
        <authorList>
            <person name="Wolf R A."/>
        </authorList>
    </citation>
    <scope>NUCLEOTIDE SEQUENCE [LARGE SCALE GENOMIC DNA]</scope>
    <source>
        <strain evidence="7">Collinsella_aerofaciens_AK_138A</strain>
        <strain evidence="6">Collinsella_aerofaciens_MC2</strain>
    </source>
</reference>
<dbReference type="InterPro" id="IPR010964">
    <property type="entry name" value="M20A_pepV-rel"/>
</dbReference>
<dbReference type="OrthoDB" id="7055905at2"/>
<proteinExistence type="inferred from homology"/>
<dbReference type="NCBIfam" id="TIGR01887">
    <property type="entry name" value="dipeptidaselike"/>
    <property type="match status" value="1"/>
</dbReference>
<keyword evidence="6" id="KW-0224">Dipeptidase</keyword>
<evidence type="ECO:0000313" key="6">
    <source>
        <dbReference type="EMBL" id="VWM01835.1"/>
    </source>
</evidence>
<keyword evidence="6" id="KW-0378">Hydrolase</keyword>
<dbReference type="Proteomes" id="UP000361836">
    <property type="component" value="Unassembled WGS sequence"/>
</dbReference>
<dbReference type="AlphaFoldDB" id="A0A5K1ID05"/>
<name>A0A5K1ID05_9ACTN</name>
<dbReference type="PANTHER" id="PTHR43808">
    <property type="entry name" value="ACETYLORNITHINE DEACETYLASE"/>
    <property type="match status" value="1"/>
</dbReference>
<dbReference type="GO" id="GO:0008237">
    <property type="term" value="F:metallopeptidase activity"/>
    <property type="evidence" value="ECO:0007669"/>
    <property type="project" value="UniProtKB-KW"/>
</dbReference>
<sequence length="387" mass="42835">MHDTKIVHTPIDRALEQRIFDFVDALSDELIAAIRDIVRIKSVQGDASDGAPFGLGPRAALDATLDRCRRMGYETRDLDGYLGYATWGTPGDDGYVCALGHLDVVPEGEGWNYGPYSGHLENGVIYSRGVLDNKGPIYACLYAMEALRRAGIKPIRELRIMFGCNEESGFGDLVHYLETEPAPVAGFTPDCKYPVVYAERGRALVRLVLPSAELNHYMDFVNTYVLNAKPSGERLGVAVHDDEFGDLEVRNYRLLDADGMPAVELALSYPANVSVNELLERLRSTVTKDDATVHLVRNFDPVRFERDCRLCRDLQYAYERVTGADGTPVTTTGGTYAKLMPNIVPFGPSFPGQKGIGHQPNEWMTVADIITNTKIYALALYLIACSR</sequence>
<dbReference type="EMBL" id="CABWIE010000036">
    <property type="protein sequence ID" value="VWM01835.1"/>
    <property type="molecule type" value="Genomic_DNA"/>
</dbReference>
<dbReference type="PANTHER" id="PTHR43808:SF31">
    <property type="entry name" value="N-ACETYL-L-CITRULLINE DEACETYLASE"/>
    <property type="match status" value="1"/>
</dbReference>
<comment type="cofactor">
    <cofactor evidence="1">
        <name>Zn(2+)</name>
        <dbReference type="ChEBI" id="CHEBI:29105"/>
    </cofactor>
</comment>
<evidence type="ECO:0000313" key="7">
    <source>
        <dbReference type="EMBL" id="VWM04586.1"/>
    </source>
</evidence>
<dbReference type="RefSeq" id="WP_152073467.1">
    <property type="nucleotide sequence ID" value="NZ_CAAKNU010000111.1"/>
</dbReference>
<organism evidence="6 9">
    <name type="scientific">Collinsella aerofaciens</name>
    <dbReference type="NCBI Taxonomy" id="74426"/>
    <lineage>
        <taxon>Bacteria</taxon>
        <taxon>Bacillati</taxon>
        <taxon>Actinomycetota</taxon>
        <taxon>Coriobacteriia</taxon>
        <taxon>Coriobacteriales</taxon>
        <taxon>Coriobacteriaceae</taxon>
        <taxon>Collinsella</taxon>
    </lineage>
</organism>
<keyword evidence="5" id="KW-0482">Metalloprotease</keyword>
<keyword evidence="4" id="KW-0862">Zinc</keyword>
<gene>
    <name evidence="6" type="primary">pepV_2</name>
    <name evidence="7" type="synonym">pepV_1</name>
    <name evidence="6" type="ORF">KCJAJFAP_01012</name>
    <name evidence="7" type="ORF">LMKDKBCB_00555</name>
</gene>
<evidence type="ECO:0000256" key="3">
    <source>
        <dbReference type="ARBA" id="ARBA00022670"/>
    </source>
</evidence>
<comment type="similarity">
    <text evidence="2">Belongs to the peptidase M20A family.</text>
</comment>
<dbReference type="EC" id="3.4.13.-" evidence="6"/>
<dbReference type="Gene3D" id="3.40.630.10">
    <property type="entry name" value="Zn peptidases"/>
    <property type="match status" value="2"/>
</dbReference>
<evidence type="ECO:0000256" key="5">
    <source>
        <dbReference type="ARBA" id="ARBA00023049"/>
    </source>
</evidence>
<dbReference type="GO" id="GO:0016805">
    <property type="term" value="F:dipeptidase activity"/>
    <property type="evidence" value="ECO:0007669"/>
    <property type="project" value="UniProtKB-KW"/>
</dbReference>
<dbReference type="Proteomes" id="UP000330807">
    <property type="component" value="Unassembled WGS sequence"/>
</dbReference>
<accession>A0A5K1ID05</accession>
<evidence type="ECO:0000313" key="9">
    <source>
        <dbReference type="Proteomes" id="UP000361836"/>
    </source>
</evidence>
<dbReference type="EMBL" id="CABWIH010000106">
    <property type="protein sequence ID" value="VWM04586.1"/>
    <property type="molecule type" value="Genomic_DNA"/>
</dbReference>
<dbReference type="InterPro" id="IPR002933">
    <property type="entry name" value="Peptidase_M20"/>
</dbReference>
<evidence type="ECO:0000256" key="4">
    <source>
        <dbReference type="ARBA" id="ARBA00022833"/>
    </source>
</evidence>
<keyword evidence="3" id="KW-0645">Protease</keyword>
<evidence type="ECO:0000313" key="8">
    <source>
        <dbReference type="Proteomes" id="UP000330807"/>
    </source>
</evidence>
<dbReference type="GO" id="GO:0006508">
    <property type="term" value="P:proteolysis"/>
    <property type="evidence" value="ECO:0007669"/>
    <property type="project" value="UniProtKB-KW"/>
</dbReference>
<protein>
    <submittedName>
        <fullName evidence="6">Beta-Ala-Xaa dipeptidase</fullName>
        <ecNumber evidence="6">3.4.13.-</ecNumber>
    </submittedName>
</protein>
<dbReference type="SUPFAM" id="SSF53187">
    <property type="entry name" value="Zn-dependent exopeptidases"/>
    <property type="match status" value="1"/>
</dbReference>
<dbReference type="InterPro" id="IPR050072">
    <property type="entry name" value="Peptidase_M20A"/>
</dbReference>